<evidence type="ECO:0000256" key="2">
    <source>
        <dbReference type="SAM" id="Phobius"/>
    </source>
</evidence>
<feature type="transmembrane region" description="Helical" evidence="2">
    <location>
        <begin position="177"/>
        <end position="201"/>
    </location>
</feature>
<evidence type="ECO:0000313" key="3">
    <source>
        <dbReference type="EMBL" id="KAH7327747.1"/>
    </source>
</evidence>
<dbReference type="EMBL" id="JAGPNK010000001">
    <property type="protein sequence ID" value="KAH7327747.1"/>
    <property type="molecule type" value="Genomic_DNA"/>
</dbReference>
<feature type="transmembrane region" description="Helical" evidence="2">
    <location>
        <begin position="146"/>
        <end position="165"/>
    </location>
</feature>
<reference evidence="3" key="1">
    <citation type="journal article" date="2021" name="Nat. Commun.">
        <title>Genetic determinants of endophytism in the Arabidopsis root mycobiome.</title>
        <authorList>
            <person name="Mesny F."/>
            <person name="Miyauchi S."/>
            <person name="Thiergart T."/>
            <person name="Pickel B."/>
            <person name="Atanasova L."/>
            <person name="Karlsson M."/>
            <person name="Huettel B."/>
            <person name="Barry K.W."/>
            <person name="Haridas S."/>
            <person name="Chen C."/>
            <person name="Bauer D."/>
            <person name="Andreopoulos W."/>
            <person name="Pangilinan J."/>
            <person name="LaButti K."/>
            <person name="Riley R."/>
            <person name="Lipzen A."/>
            <person name="Clum A."/>
            <person name="Drula E."/>
            <person name="Henrissat B."/>
            <person name="Kohler A."/>
            <person name="Grigoriev I.V."/>
            <person name="Martin F.M."/>
            <person name="Hacquard S."/>
        </authorList>
    </citation>
    <scope>NUCLEOTIDE SEQUENCE</scope>
    <source>
        <strain evidence="3">MPI-CAGE-CH-0235</strain>
    </source>
</reference>
<protein>
    <recommendedName>
        <fullName evidence="5">Glycoside hydrolase</fullName>
    </recommendedName>
</protein>
<evidence type="ECO:0008006" key="5">
    <source>
        <dbReference type="Google" id="ProtNLM"/>
    </source>
</evidence>
<feature type="transmembrane region" description="Helical" evidence="2">
    <location>
        <begin position="43"/>
        <end position="71"/>
    </location>
</feature>
<feature type="region of interest" description="Disordered" evidence="1">
    <location>
        <begin position="356"/>
        <end position="376"/>
    </location>
</feature>
<keyword evidence="2" id="KW-1133">Transmembrane helix</keyword>
<organism evidence="3 4">
    <name type="scientific">Stachybotrys elegans</name>
    <dbReference type="NCBI Taxonomy" id="80388"/>
    <lineage>
        <taxon>Eukaryota</taxon>
        <taxon>Fungi</taxon>
        <taxon>Dikarya</taxon>
        <taxon>Ascomycota</taxon>
        <taxon>Pezizomycotina</taxon>
        <taxon>Sordariomycetes</taxon>
        <taxon>Hypocreomycetidae</taxon>
        <taxon>Hypocreales</taxon>
        <taxon>Stachybotryaceae</taxon>
        <taxon>Stachybotrys</taxon>
    </lineage>
</organism>
<proteinExistence type="predicted"/>
<dbReference type="AlphaFoldDB" id="A0A8K0WVL5"/>
<dbReference type="Proteomes" id="UP000813444">
    <property type="component" value="Unassembled WGS sequence"/>
</dbReference>
<keyword evidence="4" id="KW-1185">Reference proteome</keyword>
<keyword evidence="2" id="KW-0472">Membrane</keyword>
<gene>
    <name evidence="3" type="ORF">B0I35DRAFT_345795</name>
</gene>
<feature type="transmembrane region" description="Helical" evidence="2">
    <location>
        <begin position="12"/>
        <end position="37"/>
    </location>
</feature>
<dbReference type="OrthoDB" id="5287295at2759"/>
<comment type="caution">
    <text evidence="3">The sequence shown here is derived from an EMBL/GenBank/DDBJ whole genome shotgun (WGS) entry which is preliminary data.</text>
</comment>
<evidence type="ECO:0000313" key="4">
    <source>
        <dbReference type="Proteomes" id="UP000813444"/>
    </source>
</evidence>
<feature type="transmembrane region" description="Helical" evidence="2">
    <location>
        <begin position="302"/>
        <end position="320"/>
    </location>
</feature>
<keyword evidence="2" id="KW-0812">Transmembrane</keyword>
<sequence length="456" mass="50962">MSRLNQLPPGSEGAAAFSMIYAFISLLCSSILLWLTVAHRERWSYITLLSVATGISTVASISQQIHTIVLYEDIMREQFRQRKSDPNNPEMAIANGSYGADLVLYYIQYYLYNVQSMLVMFWAGELAQSVYGLGANPRMRALVRRINLIGKAVSFVLPLVTVLMLRSPKIQQHYIGFILVADLPLMISLAIGSGLMCAILARYVGSKKKITHWSDNPSKRTDTTASSSGSAMYSANARQRNNVANKKGLHDRWLIVRFLVSFAILACFEVTNALFQFQSVRNLREDAGLEEPDLGAGRAKTTFFLFLPGTTAGIFLFIIFGTTSSCRSKMCETFLPLSWRTYDATAGWKTKFSWRGRRSGDDRPGTSGLPHGSNANELEAVRKSVLQYDDLMKPLPLAPETKSKMHAQARPLGENPYTEDLEMNRVTAQSITSQNYNMAEHSDDSMPILPIMSTRR</sequence>
<feature type="transmembrane region" description="Helical" evidence="2">
    <location>
        <begin position="254"/>
        <end position="275"/>
    </location>
</feature>
<name>A0A8K0WVL5_9HYPO</name>
<accession>A0A8K0WVL5</accession>
<evidence type="ECO:0000256" key="1">
    <source>
        <dbReference type="SAM" id="MobiDB-lite"/>
    </source>
</evidence>